<evidence type="ECO:0000313" key="2">
    <source>
        <dbReference type="Proteomes" id="UP001156666"/>
    </source>
</evidence>
<dbReference type="InterPro" id="IPR032342">
    <property type="entry name" value="DUF4861"/>
</dbReference>
<name>A0AA37SXI1_9BACT</name>
<proteinExistence type="predicted"/>
<evidence type="ECO:0000313" key="1">
    <source>
        <dbReference type="EMBL" id="GLR19608.1"/>
    </source>
</evidence>
<dbReference type="Proteomes" id="UP001156666">
    <property type="component" value="Unassembled WGS sequence"/>
</dbReference>
<sequence length="428" mass="48353">MTIKYLKPFLLCFSALILVQCQTDSGKSAFVLKNSSNIDLKDKAISIARQQLTKIPDGNLFPLIITSAGDTLPAQLDDMDGDKKWDELFFVVDIPANKELNYTVEWVNDPPNFPARTSVRFGKRLAADIRVKPALDEELTAKDLPLVMGFQRYQTDGPTWENDKVGFRHYLDGRNSKDVFGKKTPEISPEDVGINDKGETEDNYHVMEDWGRDILSVGNSVGVGGFGIKAGDQLIRLGSIEGDTMSNVEKTNFKIVTEGPVRTALNYQYTNWKSEDRTYAVEENTTIWPGMYGYQNTVQLSGLEGDEELVVGLVNSNTEMALESYEENDKYVVLYTHDQQTYDKTWWLGLAIILPRDIYLGNMEAPKTGRLSNTFLARLKVENNKPLTYYAVACWELSDEGFTDKAYFEKYLKNLTNQLAAEVQVKVK</sequence>
<dbReference type="EMBL" id="BSOH01000030">
    <property type="protein sequence ID" value="GLR19608.1"/>
    <property type="molecule type" value="Genomic_DNA"/>
</dbReference>
<dbReference type="RefSeq" id="WP_235294900.1">
    <property type="nucleotide sequence ID" value="NZ_BSOH01000030.1"/>
</dbReference>
<accession>A0AA37SXI1</accession>
<keyword evidence="2" id="KW-1185">Reference proteome</keyword>
<comment type="caution">
    <text evidence="1">The sequence shown here is derived from an EMBL/GenBank/DDBJ whole genome shotgun (WGS) entry which is preliminary data.</text>
</comment>
<protein>
    <recommendedName>
        <fullName evidence="3">DUF4861 domain-containing protein</fullName>
    </recommendedName>
</protein>
<reference evidence="1" key="2">
    <citation type="submission" date="2023-01" db="EMBL/GenBank/DDBJ databases">
        <title>Draft genome sequence of Portibacter lacus strain NBRC 108769.</title>
        <authorList>
            <person name="Sun Q."/>
            <person name="Mori K."/>
        </authorList>
    </citation>
    <scope>NUCLEOTIDE SEQUENCE</scope>
    <source>
        <strain evidence="1">NBRC 108769</strain>
    </source>
</reference>
<reference evidence="1" key="1">
    <citation type="journal article" date="2014" name="Int. J. Syst. Evol. Microbiol.">
        <title>Complete genome sequence of Corynebacterium casei LMG S-19264T (=DSM 44701T), isolated from a smear-ripened cheese.</title>
        <authorList>
            <consortium name="US DOE Joint Genome Institute (JGI-PGF)"/>
            <person name="Walter F."/>
            <person name="Albersmeier A."/>
            <person name="Kalinowski J."/>
            <person name="Ruckert C."/>
        </authorList>
    </citation>
    <scope>NUCLEOTIDE SEQUENCE</scope>
    <source>
        <strain evidence="1">NBRC 108769</strain>
    </source>
</reference>
<organism evidence="1 2">
    <name type="scientific">Portibacter lacus</name>
    <dbReference type="NCBI Taxonomy" id="1099794"/>
    <lineage>
        <taxon>Bacteria</taxon>
        <taxon>Pseudomonadati</taxon>
        <taxon>Bacteroidota</taxon>
        <taxon>Saprospiria</taxon>
        <taxon>Saprospirales</taxon>
        <taxon>Haliscomenobacteraceae</taxon>
        <taxon>Portibacter</taxon>
    </lineage>
</organism>
<gene>
    <name evidence="1" type="ORF">GCM10007940_42240</name>
</gene>
<dbReference type="AlphaFoldDB" id="A0AA37SXI1"/>
<dbReference type="Pfam" id="PF16153">
    <property type="entry name" value="DUF4861"/>
    <property type="match status" value="1"/>
</dbReference>
<evidence type="ECO:0008006" key="3">
    <source>
        <dbReference type="Google" id="ProtNLM"/>
    </source>
</evidence>